<proteinExistence type="predicted"/>
<keyword evidence="3" id="KW-1185">Reference proteome</keyword>
<reference evidence="3" key="1">
    <citation type="journal article" date="2010" name="Nature">
        <title>The Amphimedon queenslandica genome and the evolution of animal complexity.</title>
        <authorList>
            <person name="Srivastava M."/>
            <person name="Simakov O."/>
            <person name="Chapman J."/>
            <person name="Fahey B."/>
            <person name="Gauthier M.E."/>
            <person name="Mitros T."/>
            <person name="Richards G.S."/>
            <person name="Conaco C."/>
            <person name="Dacre M."/>
            <person name="Hellsten U."/>
            <person name="Larroux C."/>
            <person name="Putnam N.H."/>
            <person name="Stanke M."/>
            <person name="Adamska M."/>
            <person name="Darling A."/>
            <person name="Degnan S.M."/>
            <person name="Oakley T.H."/>
            <person name="Plachetzki D.C."/>
            <person name="Zhai Y."/>
            <person name="Adamski M."/>
            <person name="Calcino A."/>
            <person name="Cummins S.F."/>
            <person name="Goodstein D.M."/>
            <person name="Harris C."/>
            <person name="Jackson D.J."/>
            <person name="Leys S.P."/>
            <person name="Shu S."/>
            <person name="Woodcroft B.J."/>
            <person name="Vervoort M."/>
            <person name="Kosik K.S."/>
            <person name="Manning G."/>
            <person name="Degnan B.M."/>
            <person name="Rokhsar D.S."/>
        </authorList>
    </citation>
    <scope>NUCLEOTIDE SEQUENCE [LARGE SCALE GENOMIC DNA]</scope>
</reference>
<evidence type="ECO:0000313" key="2">
    <source>
        <dbReference type="EnsemblMetazoa" id="XP_019861695.1"/>
    </source>
</evidence>
<dbReference type="InterPro" id="IPR051077">
    <property type="entry name" value="Ca-dependent_lectin"/>
</dbReference>
<dbReference type="GO" id="GO:0005615">
    <property type="term" value="C:extracellular space"/>
    <property type="evidence" value="ECO:0007669"/>
    <property type="project" value="TreeGrafter"/>
</dbReference>
<evidence type="ECO:0000256" key="1">
    <source>
        <dbReference type="SAM" id="SignalP"/>
    </source>
</evidence>
<protein>
    <recommendedName>
        <fullName evidence="4">Chitin-binding type-4 domain-containing protein</fullName>
    </recommendedName>
</protein>
<keyword evidence="1" id="KW-0732">Signal</keyword>
<dbReference type="PANTHER" id="PTHR24024:SF18">
    <property type="entry name" value="SHORT-CHAIN COLLAGEN C4-LIKE"/>
    <property type="match status" value="1"/>
</dbReference>
<feature type="chain" id="PRO_5042827249" description="Chitin-binding type-4 domain-containing protein" evidence="1">
    <location>
        <begin position="26"/>
        <end position="206"/>
    </location>
</feature>
<dbReference type="Proteomes" id="UP000007879">
    <property type="component" value="Unassembled WGS sequence"/>
</dbReference>
<accession>A0AAN0JXL9</accession>
<evidence type="ECO:0000313" key="3">
    <source>
        <dbReference type="Proteomes" id="UP000007879"/>
    </source>
</evidence>
<dbReference type="PANTHER" id="PTHR24024">
    <property type="entry name" value="PULMONARY SURFACTANT-ASSOCIATED PROTEIN A"/>
    <property type="match status" value="1"/>
</dbReference>
<dbReference type="GeneID" id="100632308"/>
<reference evidence="2" key="2">
    <citation type="submission" date="2024-06" db="UniProtKB">
        <authorList>
            <consortium name="EnsemblMetazoa"/>
        </authorList>
    </citation>
    <scope>IDENTIFICATION</scope>
</reference>
<evidence type="ECO:0008006" key="4">
    <source>
        <dbReference type="Google" id="ProtNLM"/>
    </source>
</evidence>
<dbReference type="RefSeq" id="XP_019861695.1">
    <property type="nucleotide sequence ID" value="XM_020006136.1"/>
</dbReference>
<dbReference type="EnsemblMetazoa" id="XM_020006136.1">
    <property type="protein sequence ID" value="XP_019861695.1"/>
    <property type="gene ID" value="LOC100632308"/>
</dbReference>
<feature type="signal peptide" evidence="1">
    <location>
        <begin position="1"/>
        <end position="25"/>
    </location>
</feature>
<name>A0AAN0JXL9_AMPQE</name>
<sequence>MSMIVANSFIFLALISCFEINTATADKGATYIRWGRTVCPTDRTGATLVYEGIAAGSKWSESGGGANYLCLPKTPEYWPIGTGTSSYQAFLYGAEYHSRHYPSFIDSTAPCAMCLAVNKSATIMIPAKITCPKSWTREYNGYLVAEHYTHANNVVFECVDFNREKVPGTSNPDPEASFHHVRSTCYGLSCPPFVQAKDMACVVCSK</sequence>
<dbReference type="KEGG" id="aqu:100632308"/>
<organism evidence="2 3">
    <name type="scientific">Amphimedon queenslandica</name>
    <name type="common">Sponge</name>
    <dbReference type="NCBI Taxonomy" id="400682"/>
    <lineage>
        <taxon>Eukaryota</taxon>
        <taxon>Metazoa</taxon>
        <taxon>Porifera</taxon>
        <taxon>Demospongiae</taxon>
        <taxon>Heteroscleromorpha</taxon>
        <taxon>Haplosclerida</taxon>
        <taxon>Niphatidae</taxon>
        <taxon>Amphimedon</taxon>
    </lineage>
</organism>
<dbReference type="AlphaFoldDB" id="A0AAN0JXL9"/>